<keyword evidence="2" id="KW-1185">Reference proteome</keyword>
<evidence type="ECO:0000313" key="2">
    <source>
        <dbReference type="Proteomes" id="UP001594351"/>
    </source>
</evidence>
<proteinExistence type="predicted"/>
<protein>
    <submittedName>
        <fullName evidence="1">Uncharacterized protein</fullName>
    </submittedName>
</protein>
<reference evidence="1 2" key="1">
    <citation type="submission" date="2024-09" db="EMBL/GenBank/DDBJ databases">
        <title>Laminarin stimulates single cell rates of sulfate reduction while oxygen inhibits transcriptomic activity in coastal marine sediment.</title>
        <authorList>
            <person name="Lindsay M."/>
            <person name="Orcutt B."/>
            <person name="Emerson D."/>
            <person name="Stepanauskas R."/>
            <person name="D'Angelo T."/>
        </authorList>
    </citation>
    <scope>NUCLEOTIDE SEQUENCE [LARGE SCALE GENOMIC DNA]</scope>
    <source>
        <strain evidence="1">SAG AM-311-K15</strain>
    </source>
</reference>
<organism evidence="1 2">
    <name type="scientific">candidate division CSSED10-310 bacterium</name>
    <dbReference type="NCBI Taxonomy" id="2855610"/>
    <lineage>
        <taxon>Bacteria</taxon>
        <taxon>Bacteria division CSSED10-310</taxon>
    </lineage>
</organism>
<comment type="caution">
    <text evidence="1">The sequence shown here is derived from an EMBL/GenBank/DDBJ whole genome shotgun (WGS) entry which is preliminary data.</text>
</comment>
<gene>
    <name evidence="1" type="ORF">ACFL27_27435</name>
</gene>
<accession>A0ABV6Z681</accession>
<sequence>MTRSFEVHKYSIDNLCRLLSRKSNSEEYAISQKPHLQYFESYFGALEAKTILVENTYIDKDYLEDYSAYYVRSFHDYSRKCFRFHFFNKRFTKKSFLKILERLNPDTVNIANLQCFYLGFIVVKPIPQTIIGRTCLKTYPPLDRRHFPIIRKYTANLFGINLDIDSIAYQEQDSIVAACATSALWSVFQGTGLLFQHGIPSPVEITKTAIQHLPFETRYFPNKGLFPEQMAAAIRKIGLEPYLVKIEDYFVLTSTIYAYLKQGIPHILGIKLYDITGNIEYLGRHAVAVTGYSLDRSKNPITNSQYPKLTSTWIDKLYVHDDQIGPFARMELDNDGTLNSDSLSTSWRDKAGGNTKVRAEPEILLFPLYHKIRIPFHLIYSIVLHLDQLTKSINNYLKVNTFSDIEWDIYLTTVEQEKNTFCYLALN</sequence>
<dbReference type="Proteomes" id="UP001594351">
    <property type="component" value="Unassembled WGS sequence"/>
</dbReference>
<dbReference type="EMBL" id="JBHPBY010000651">
    <property type="protein sequence ID" value="MFC1853934.1"/>
    <property type="molecule type" value="Genomic_DNA"/>
</dbReference>
<name>A0ABV6Z681_UNCC1</name>
<evidence type="ECO:0000313" key="1">
    <source>
        <dbReference type="EMBL" id="MFC1853934.1"/>
    </source>
</evidence>